<dbReference type="InterPro" id="IPR017439">
    <property type="entry name" value="Amidohydrolase"/>
</dbReference>
<dbReference type="CDD" id="cd05672">
    <property type="entry name" value="M20_ACY1L2-like"/>
    <property type="match status" value="1"/>
</dbReference>
<sequence>MPNCFSTLVPAWARSQTKTCKSTALPKAEPFDAGAAIDDPPPSYVHEPRAGGFSEDILQTIEREIASQDDSLRLLNLDIHTHPELAWEERYAHDALTKFMEDRSWKVTRHYLGFETAWRAEWSHGSGGRVVGVNSEMDALPGIGHACGHNLIATAGVAVALGIKAAMETHNISGKVILLGTPAEEGGTGKVHLLNKGAYDEMDVCVMSHPGTGPYTQAEAIGTLAIQAVDVEFHGHTAHAGAQPWEGQNALDAAVLTYNAVSVLRQQIKPDHRIHGIIEGKNWAPNIIPDYAKMRWLVRAPTSDEVIALRDRLLNCIKAASLASACKAEVSVGLVMKDLKQNITLSREFAGVLEKYGYTTRIGPDVVTTASTDFGNITYALPAIHPGYGITTVPGAGNHTAAFTKEAATQEAHNTALNISKALAMTGVRVLTDGAFFEKVKQEFVESSVPSLS</sequence>
<evidence type="ECO:0000256" key="2">
    <source>
        <dbReference type="PIRNR" id="PIRNR037226"/>
    </source>
</evidence>
<dbReference type="GO" id="GO:0016805">
    <property type="term" value="F:dipeptidase activity"/>
    <property type="evidence" value="ECO:0007669"/>
    <property type="project" value="InterPro"/>
</dbReference>
<evidence type="ECO:0000256" key="1">
    <source>
        <dbReference type="ARBA" id="ARBA00006247"/>
    </source>
</evidence>
<evidence type="ECO:0000259" key="3">
    <source>
        <dbReference type="Pfam" id="PF07687"/>
    </source>
</evidence>
<dbReference type="FunFam" id="3.30.70.360:FF:000004">
    <property type="entry name" value="Peptidase M20 domain-containing protein 2"/>
    <property type="match status" value="1"/>
</dbReference>
<feature type="domain" description="Peptidase M20 dimerisation" evidence="3">
    <location>
        <begin position="228"/>
        <end position="320"/>
    </location>
</feature>
<dbReference type="Pfam" id="PF07687">
    <property type="entry name" value="M20_dimer"/>
    <property type="match status" value="1"/>
</dbReference>
<keyword evidence="5" id="KW-1185">Reference proteome</keyword>
<dbReference type="InterPro" id="IPR052030">
    <property type="entry name" value="Peptidase_M20/M20A_hydrolases"/>
</dbReference>
<dbReference type="Proteomes" id="UP000077266">
    <property type="component" value="Unassembled WGS sequence"/>
</dbReference>
<accession>A0A165NT79</accession>
<dbReference type="Pfam" id="PF01546">
    <property type="entry name" value="Peptidase_M20"/>
    <property type="match status" value="1"/>
</dbReference>
<protein>
    <recommendedName>
        <fullName evidence="2">Peptidase M20 domain-containing protein 2</fullName>
    </recommendedName>
</protein>
<dbReference type="InterPro" id="IPR011650">
    <property type="entry name" value="Peptidase_M20_dimer"/>
</dbReference>
<dbReference type="InterPro" id="IPR002933">
    <property type="entry name" value="Peptidase_M20"/>
</dbReference>
<evidence type="ECO:0000313" key="4">
    <source>
        <dbReference type="EMBL" id="KZW01186.1"/>
    </source>
</evidence>
<organism evidence="4 5">
    <name type="scientific">Exidia glandulosa HHB12029</name>
    <dbReference type="NCBI Taxonomy" id="1314781"/>
    <lineage>
        <taxon>Eukaryota</taxon>
        <taxon>Fungi</taxon>
        <taxon>Dikarya</taxon>
        <taxon>Basidiomycota</taxon>
        <taxon>Agaricomycotina</taxon>
        <taxon>Agaricomycetes</taxon>
        <taxon>Auriculariales</taxon>
        <taxon>Exidiaceae</taxon>
        <taxon>Exidia</taxon>
    </lineage>
</organism>
<dbReference type="PANTHER" id="PTHR30575:SF0">
    <property type="entry name" value="XAA-ARG DIPEPTIDASE"/>
    <property type="match status" value="1"/>
</dbReference>
<evidence type="ECO:0000313" key="5">
    <source>
        <dbReference type="Proteomes" id="UP000077266"/>
    </source>
</evidence>
<dbReference type="InterPro" id="IPR036264">
    <property type="entry name" value="Bact_exopeptidase_dim_dom"/>
</dbReference>
<gene>
    <name evidence="4" type="ORF">EXIGLDRAFT_666461</name>
</gene>
<dbReference type="OrthoDB" id="6119954at2759"/>
<dbReference type="Gene3D" id="3.30.70.360">
    <property type="match status" value="1"/>
</dbReference>
<dbReference type="SUPFAM" id="SSF55031">
    <property type="entry name" value="Bacterial exopeptidase dimerisation domain"/>
    <property type="match status" value="1"/>
</dbReference>
<name>A0A165NT79_EXIGL</name>
<dbReference type="NCBIfam" id="TIGR01891">
    <property type="entry name" value="amidohydrolases"/>
    <property type="match status" value="1"/>
</dbReference>
<dbReference type="EMBL" id="KV425895">
    <property type="protein sequence ID" value="KZW01186.1"/>
    <property type="molecule type" value="Genomic_DNA"/>
</dbReference>
<comment type="similarity">
    <text evidence="1 2">Belongs to the peptidase M20A family.</text>
</comment>
<reference evidence="4 5" key="1">
    <citation type="journal article" date="2016" name="Mol. Biol. Evol.">
        <title>Comparative Genomics of Early-Diverging Mushroom-Forming Fungi Provides Insights into the Origins of Lignocellulose Decay Capabilities.</title>
        <authorList>
            <person name="Nagy L.G."/>
            <person name="Riley R."/>
            <person name="Tritt A."/>
            <person name="Adam C."/>
            <person name="Daum C."/>
            <person name="Floudas D."/>
            <person name="Sun H."/>
            <person name="Yadav J.S."/>
            <person name="Pangilinan J."/>
            <person name="Larsson K.H."/>
            <person name="Matsuura K."/>
            <person name="Barry K."/>
            <person name="Labutti K."/>
            <person name="Kuo R."/>
            <person name="Ohm R.A."/>
            <person name="Bhattacharya S.S."/>
            <person name="Shirouzu T."/>
            <person name="Yoshinaga Y."/>
            <person name="Martin F.M."/>
            <person name="Grigoriev I.V."/>
            <person name="Hibbett D.S."/>
        </authorList>
    </citation>
    <scope>NUCLEOTIDE SEQUENCE [LARGE SCALE GENOMIC DNA]</scope>
    <source>
        <strain evidence="4 5">HHB12029</strain>
    </source>
</reference>
<dbReference type="PIRSF" id="PIRSF037226">
    <property type="entry name" value="Amidohydrolase_ACY1L2_prd"/>
    <property type="match status" value="1"/>
</dbReference>
<dbReference type="InParanoid" id="A0A165NT79"/>
<dbReference type="SUPFAM" id="SSF53187">
    <property type="entry name" value="Zn-dependent exopeptidases"/>
    <property type="match status" value="1"/>
</dbReference>
<dbReference type="PANTHER" id="PTHR30575">
    <property type="entry name" value="PEPTIDASE M20"/>
    <property type="match status" value="1"/>
</dbReference>
<dbReference type="AlphaFoldDB" id="A0A165NT79"/>
<dbReference type="Gene3D" id="3.40.630.10">
    <property type="entry name" value="Zn peptidases"/>
    <property type="match status" value="1"/>
</dbReference>
<proteinExistence type="inferred from homology"/>
<dbReference type="STRING" id="1314781.A0A165NT79"/>
<dbReference type="InterPro" id="IPR017144">
    <property type="entry name" value="Xaa-Arg_dipeptidase"/>
</dbReference>